<evidence type="ECO:0000313" key="1">
    <source>
        <dbReference type="EMBL" id="KAH7970699.1"/>
    </source>
</evidence>
<sequence length="584" mass="63817">MLALPQFTPLFHAKSRPAPDGPPRDLRHSTSAAFLEVLTWSEVACDLANGEIRSYYLKLHSGDPWEMETHEHNATSTVHTFVNLAPFTRYAAKVFAQNDAGRSPYFASVNFTTAPFPPPQPTDLLASHLTQDSVRVSWNAPYPPHGVLDNYRLLFWSGNDKSKATEITIVHEECRRRRRFVARHCYTVKGLEPRSVYRFSVRAANKGTSYSPYSAELVTKTKDSVPVIKRAPGVDAVDGNTVTLNLTPVDFHNGPLTAYYLLVVKKVHEVVAPIRLVNFSSAEDLHLGYYVGASFTAEEVGDGIRFVVGAGDTVGGFANPPLEAGAPYSFGWAAETNFSGSEGSVLTSDPRISEPISGVGNTYWPFIAGSLLCLAAMALATTGILCCCRKRRSSHRWPPDIAAVVLEERVAEEPKFVEKSAIDRKTQRAEMNEYISTDSKSAAPAAGGSAPSRPSNPVPIKRFQEYVTRALVEGTLELEYTADPISLLQLPGFRLNVLAGHLKTLCTLLFQMKPQFFLESVTPPGCWAAKSTTPPVARKKMVALLAPTLSQVFIQVEHALSGAIGVIGKKYHLTVEVSAVDLPT</sequence>
<dbReference type="EMBL" id="CM023480">
    <property type="protein sequence ID" value="KAH7970699.1"/>
    <property type="molecule type" value="Genomic_DNA"/>
</dbReference>
<evidence type="ECO:0000313" key="2">
    <source>
        <dbReference type="Proteomes" id="UP000821865"/>
    </source>
</evidence>
<protein>
    <submittedName>
        <fullName evidence="1">Uncharacterized protein</fullName>
    </submittedName>
</protein>
<name>A0ACB8DJF6_DERSI</name>
<dbReference type="Proteomes" id="UP000821865">
    <property type="component" value="Chromosome 11"/>
</dbReference>
<organism evidence="1 2">
    <name type="scientific">Dermacentor silvarum</name>
    <name type="common">Tick</name>
    <dbReference type="NCBI Taxonomy" id="543639"/>
    <lineage>
        <taxon>Eukaryota</taxon>
        <taxon>Metazoa</taxon>
        <taxon>Ecdysozoa</taxon>
        <taxon>Arthropoda</taxon>
        <taxon>Chelicerata</taxon>
        <taxon>Arachnida</taxon>
        <taxon>Acari</taxon>
        <taxon>Parasitiformes</taxon>
        <taxon>Ixodida</taxon>
        <taxon>Ixodoidea</taxon>
        <taxon>Ixodidae</taxon>
        <taxon>Rhipicephalinae</taxon>
        <taxon>Dermacentor</taxon>
    </lineage>
</organism>
<proteinExistence type="predicted"/>
<reference evidence="1" key="1">
    <citation type="submission" date="2020-05" db="EMBL/GenBank/DDBJ databases">
        <title>Large-scale comparative analyses of tick genomes elucidate their genetic diversity and vector capacities.</title>
        <authorList>
            <person name="Jia N."/>
            <person name="Wang J."/>
            <person name="Shi W."/>
            <person name="Du L."/>
            <person name="Sun Y."/>
            <person name="Zhan W."/>
            <person name="Jiang J."/>
            <person name="Wang Q."/>
            <person name="Zhang B."/>
            <person name="Ji P."/>
            <person name="Sakyi L.B."/>
            <person name="Cui X."/>
            <person name="Yuan T."/>
            <person name="Jiang B."/>
            <person name="Yang W."/>
            <person name="Lam T.T.-Y."/>
            <person name="Chang Q."/>
            <person name="Ding S."/>
            <person name="Wang X."/>
            <person name="Zhu J."/>
            <person name="Ruan X."/>
            <person name="Zhao L."/>
            <person name="Wei J."/>
            <person name="Que T."/>
            <person name="Du C."/>
            <person name="Cheng J."/>
            <person name="Dai P."/>
            <person name="Han X."/>
            <person name="Huang E."/>
            <person name="Gao Y."/>
            <person name="Liu J."/>
            <person name="Shao H."/>
            <person name="Ye R."/>
            <person name="Li L."/>
            <person name="Wei W."/>
            <person name="Wang X."/>
            <person name="Wang C."/>
            <person name="Yang T."/>
            <person name="Huo Q."/>
            <person name="Li W."/>
            <person name="Guo W."/>
            <person name="Chen H."/>
            <person name="Zhou L."/>
            <person name="Ni X."/>
            <person name="Tian J."/>
            <person name="Zhou Y."/>
            <person name="Sheng Y."/>
            <person name="Liu T."/>
            <person name="Pan Y."/>
            <person name="Xia L."/>
            <person name="Li J."/>
            <person name="Zhao F."/>
            <person name="Cao W."/>
        </authorList>
    </citation>
    <scope>NUCLEOTIDE SEQUENCE</scope>
    <source>
        <strain evidence="1">Dsil-2018</strain>
    </source>
</reference>
<gene>
    <name evidence="1" type="ORF">HPB49_014396</name>
</gene>
<comment type="caution">
    <text evidence="1">The sequence shown here is derived from an EMBL/GenBank/DDBJ whole genome shotgun (WGS) entry which is preliminary data.</text>
</comment>
<keyword evidence="2" id="KW-1185">Reference proteome</keyword>
<accession>A0ACB8DJF6</accession>